<gene>
    <name evidence="7" type="ORF">GSF08_08320</name>
</gene>
<dbReference type="GO" id="GO:0016491">
    <property type="term" value="F:oxidoreductase activity"/>
    <property type="evidence" value="ECO:0007669"/>
    <property type="project" value="UniProtKB-KW"/>
</dbReference>
<reference evidence="7 8" key="2">
    <citation type="submission" date="2020-01" db="EMBL/GenBank/DDBJ databases">
        <title>Clostridiaceae sp. nov. isolated from the gut of human by culturomics.</title>
        <authorList>
            <person name="Chang Y."/>
        </authorList>
    </citation>
    <scope>NUCLEOTIDE SEQUENCE [LARGE SCALE GENOMIC DNA]</scope>
    <source>
        <strain evidence="7 8">DONG20-135</strain>
    </source>
</reference>
<comment type="caution">
    <text evidence="7">The sequence shown here is derived from an EMBL/GenBank/DDBJ whole genome shotgun (WGS) entry which is preliminary data.</text>
</comment>
<dbReference type="GO" id="GO:0051287">
    <property type="term" value="F:NAD binding"/>
    <property type="evidence" value="ECO:0007669"/>
    <property type="project" value="InterPro"/>
</dbReference>
<dbReference type="InterPro" id="IPR008927">
    <property type="entry name" value="6-PGluconate_DH-like_C_sf"/>
</dbReference>
<evidence type="ECO:0000256" key="2">
    <source>
        <dbReference type="ARBA" id="ARBA00023002"/>
    </source>
</evidence>
<name>A0A6N8U9E6_9FIRM</name>
<dbReference type="RefSeq" id="WP_160625342.1">
    <property type="nucleotide sequence ID" value="NZ_WUUQ01000002.1"/>
</dbReference>
<dbReference type="SUPFAM" id="SSF51735">
    <property type="entry name" value="NAD(P)-binding Rossmann-fold domains"/>
    <property type="match status" value="1"/>
</dbReference>
<dbReference type="PIRSF" id="PIRSF000103">
    <property type="entry name" value="HIBADH"/>
    <property type="match status" value="1"/>
</dbReference>
<dbReference type="PANTHER" id="PTHR43060">
    <property type="entry name" value="3-HYDROXYISOBUTYRATE DEHYDROGENASE-LIKE 1, MITOCHONDRIAL-RELATED"/>
    <property type="match status" value="1"/>
</dbReference>
<evidence type="ECO:0000256" key="3">
    <source>
        <dbReference type="ARBA" id="ARBA00023027"/>
    </source>
</evidence>
<evidence type="ECO:0000256" key="1">
    <source>
        <dbReference type="ARBA" id="ARBA00009080"/>
    </source>
</evidence>
<dbReference type="EMBL" id="WUUQ01000002">
    <property type="protein sequence ID" value="MXQ73944.1"/>
    <property type="molecule type" value="Genomic_DNA"/>
</dbReference>
<evidence type="ECO:0000313" key="7">
    <source>
        <dbReference type="EMBL" id="MXQ73944.1"/>
    </source>
</evidence>
<accession>A0A6N8U9E6</accession>
<dbReference type="InterPro" id="IPR006115">
    <property type="entry name" value="6PGDH_NADP-bd"/>
</dbReference>
<comment type="similarity">
    <text evidence="1">Belongs to the HIBADH-related family.</text>
</comment>
<dbReference type="AlphaFoldDB" id="A0A6N8U9E6"/>
<dbReference type="InterPro" id="IPR015815">
    <property type="entry name" value="HIBADH-related"/>
</dbReference>
<evidence type="ECO:0000259" key="6">
    <source>
        <dbReference type="Pfam" id="PF14833"/>
    </source>
</evidence>
<organism evidence="7 8">
    <name type="scientific">Copranaerobaculum intestinale</name>
    <dbReference type="NCBI Taxonomy" id="2692629"/>
    <lineage>
        <taxon>Bacteria</taxon>
        <taxon>Bacillati</taxon>
        <taxon>Bacillota</taxon>
        <taxon>Erysipelotrichia</taxon>
        <taxon>Erysipelotrichales</taxon>
        <taxon>Erysipelotrichaceae</taxon>
        <taxon>Copranaerobaculum</taxon>
    </lineage>
</organism>
<dbReference type="Pfam" id="PF14833">
    <property type="entry name" value="NAD_binding_11"/>
    <property type="match status" value="1"/>
</dbReference>
<evidence type="ECO:0000259" key="5">
    <source>
        <dbReference type="Pfam" id="PF03446"/>
    </source>
</evidence>
<feature type="domain" description="3-hydroxyisobutyrate dehydrogenase-like NAD-binding" evidence="6">
    <location>
        <begin position="162"/>
        <end position="282"/>
    </location>
</feature>
<evidence type="ECO:0000313" key="8">
    <source>
        <dbReference type="Proteomes" id="UP000434036"/>
    </source>
</evidence>
<feature type="active site" evidence="4">
    <location>
        <position position="168"/>
    </location>
</feature>
<dbReference type="PANTHER" id="PTHR43060:SF15">
    <property type="entry name" value="3-HYDROXYISOBUTYRATE DEHYDROGENASE-LIKE 1, MITOCHONDRIAL-RELATED"/>
    <property type="match status" value="1"/>
</dbReference>
<feature type="domain" description="6-phosphogluconate dehydrogenase NADP-binding" evidence="5">
    <location>
        <begin position="2"/>
        <end position="159"/>
    </location>
</feature>
<dbReference type="Pfam" id="PF03446">
    <property type="entry name" value="NAD_binding_2"/>
    <property type="match status" value="1"/>
</dbReference>
<dbReference type="Gene3D" id="3.40.50.720">
    <property type="entry name" value="NAD(P)-binding Rossmann-like Domain"/>
    <property type="match status" value="1"/>
</dbReference>
<keyword evidence="2" id="KW-0560">Oxidoreductase</keyword>
<dbReference type="Gene3D" id="1.10.1040.10">
    <property type="entry name" value="N-(1-d-carboxylethyl)-l-norvaline Dehydrogenase, domain 2"/>
    <property type="match status" value="1"/>
</dbReference>
<proteinExistence type="inferred from homology"/>
<protein>
    <submittedName>
        <fullName evidence="7">NAD-binding protein</fullName>
    </submittedName>
</protein>
<keyword evidence="8" id="KW-1185">Reference proteome</keyword>
<dbReference type="InterPro" id="IPR036291">
    <property type="entry name" value="NAD(P)-bd_dom_sf"/>
</dbReference>
<sequence length="288" mass="31013">MKIAWIGTGVMGKAMLQHLFAAGHEVYAYNRTLEKAADLKAKGISVCSTIETCVAQKDVVFTMVGYPEDVEEIYFGKDGILTHAKPGALLIDMTTSSPKLAIKIAASAKDFQVLDAPVSGGDSGARNAALSIMVGGEKEAFLAAKPLFETMGTNICYMGPSGSGQHTKAANQIAVAGATAAMSEALYYTEQAGLNPEQVLAAITKGAAGSWQLTNMAPRVLKEDFAPGFYIKHFIKDMHIVQDVMNEHHIHLEMLDTVCSMYEDMMVNGMGNEGTQSLIKYYQKAKEK</sequence>
<reference evidence="7 8" key="1">
    <citation type="submission" date="2019-12" db="EMBL/GenBank/DDBJ databases">
        <authorList>
            <person name="Yang R."/>
        </authorList>
    </citation>
    <scope>NUCLEOTIDE SEQUENCE [LARGE SCALE GENOMIC DNA]</scope>
    <source>
        <strain evidence="7 8">DONG20-135</strain>
    </source>
</reference>
<dbReference type="GO" id="GO:0050661">
    <property type="term" value="F:NADP binding"/>
    <property type="evidence" value="ECO:0007669"/>
    <property type="project" value="InterPro"/>
</dbReference>
<dbReference type="InterPro" id="IPR029154">
    <property type="entry name" value="HIBADH-like_NADP-bd"/>
</dbReference>
<dbReference type="SUPFAM" id="SSF48179">
    <property type="entry name" value="6-phosphogluconate dehydrogenase C-terminal domain-like"/>
    <property type="match status" value="1"/>
</dbReference>
<dbReference type="Proteomes" id="UP000434036">
    <property type="component" value="Unassembled WGS sequence"/>
</dbReference>
<evidence type="ECO:0000256" key="4">
    <source>
        <dbReference type="PIRSR" id="PIRSR000103-1"/>
    </source>
</evidence>
<dbReference type="InterPro" id="IPR013328">
    <property type="entry name" value="6PGD_dom2"/>
</dbReference>
<keyword evidence="3" id="KW-0520">NAD</keyword>